<dbReference type="GO" id="GO:0016020">
    <property type="term" value="C:membrane"/>
    <property type="evidence" value="ECO:0007669"/>
    <property type="project" value="InterPro"/>
</dbReference>
<dbReference type="PANTHER" id="PTHR12953:SF0">
    <property type="entry name" value="SUN DOMAIN-CONTAINING OSSIFICATION FACTOR"/>
    <property type="match status" value="1"/>
</dbReference>
<dbReference type="GO" id="GO:0005737">
    <property type="term" value="C:cytoplasm"/>
    <property type="evidence" value="ECO:0007669"/>
    <property type="project" value="TreeGrafter"/>
</dbReference>
<name>A0A8H3YGX3_9TREE</name>
<feature type="region of interest" description="Disordered" evidence="5">
    <location>
        <begin position="195"/>
        <end position="250"/>
    </location>
</feature>
<sequence>MTEPYECFAVDVDGSAVRYTSRQRESFILESASTGHGSLVEMIIGLALWYLVPSLISICIGSGSSIAPADCVISIADPYRNIRPVCLADLDPRSCQRIAVPPQSIPDRTCEYSDSQSGQTCVASAIAKSEATLEQKLQDLKKSLAQDGVMPDDFMTFEAWKSGQLRAEREMHEAKSKLSDGTAVSEESAVVSWAEQSLKPNIDEKSMRGSSQSPAESSSIGTLSASSVSSLPHSMNSPAPQKTPHLAPHRYNYASPDCSARIHSASPQSQHASSVLHRSRDRYMLTPCSAREHWVIIELCDDIRIEAVEIGMFEFFSGIVREFRVSIGGADDDEGDDESKSEWQEVGRFIGRSIRGTQLFTLDHPTSFHRFLRLDFPAHYGNEYYCPISSIKVYGMNQMEAFKWESRKQKESELARRRLEEGIKRAQQTVTIAGTVLPPSSTSLYISSNPTAIYHTPQGSAISIAPRVVPTDHPSVLVPSSVETGGLPTQRATSVQSIRPVATAISHDLPLPLSNTFFSESMSSVSAEPSFKTPISMKEESREDAWGEKSAFSTRSSVAMPKDAPVVSGTPRSEGKVATSESIYAYIIRRLNSLEANSTLEMMYMEEQTKVTRGIIQRLENSLADWKDQIENNHKIATRQERSASEKAIDNLIRRIEQRDALLERETRSLRSHIRQLREEISWERRRNYLHIAATIVMAFVLYLSIQAPPIQQQFDSTDFVTQSSSDEELYRSDKARSIASPPDWRLDNSRDAHSRDYARNRVPSHSRIHLRRPSTPIIQKYRYKSPAGPPLRPNNEYPRFADFRTLEEVRLSSSLSSVSRPSGQRKMGRIAHLHTLSNTGRWQQRHGHDTTSAFPINSKSTADVGAVRINDEAVQFTELDFENTSRRASASEAEDDIDGAADLEADSAL</sequence>
<reference evidence="7" key="1">
    <citation type="submission" date="2020-07" db="EMBL/GenBank/DDBJ databases">
        <title>Draft Genome Sequence of a Deep-Sea Yeast, Naganishia (Cryptococcus) liquefaciens strain N6.</title>
        <authorList>
            <person name="Han Y.W."/>
            <person name="Kajitani R."/>
            <person name="Morimoto H."/>
            <person name="Parhat M."/>
            <person name="Tsubouchi H."/>
            <person name="Bakenova O."/>
            <person name="Ogata M."/>
            <person name="Argunhan B."/>
            <person name="Aoki R."/>
            <person name="Kajiwara S."/>
            <person name="Itoh T."/>
            <person name="Iwasaki H."/>
        </authorList>
    </citation>
    <scope>NUCLEOTIDE SEQUENCE</scope>
    <source>
        <strain evidence="7">N6</strain>
    </source>
</reference>
<feature type="compositionally biased region" description="Low complexity" evidence="5">
    <location>
        <begin position="263"/>
        <end position="274"/>
    </location>
</feature>
<feature type="compositionally biased region" description="Basic and acidic residues" evidence="5">
    <location>
        <begin position="537"/>
        <end position="547"/>
    </location>
</feature>
<feature type="region of interest" description="Disordered" evidence="5">
    <location>
        <begin position="257"/>
        <end position="276"/>
    </location>
</feature>
<protein>
    <recommendedName>
        <fullName evidence="6">SUN domain-containing protein</fullName>
    </recommendedName>
</protein>
<feature type="region of interest" description="Disordered" evidence="5">
    <location>
        <begin position="741"/>
        <end position="768"/>
    </location>
</feature>
<dbReference type="PANTHER" id="PTHR12953">
    <property type="entry name" value="MEMBRANE PROTEIN CH1 RELATED"/>
    <property type="match status" value="1"/>
</dbReference>
<dbReference type="Proteomes" id="UP000620104">
    <property type="component" value="Unassembled WGS sequence"/>
</dbReference>
<comment type="caution">
    <text evidence="7">The sequence shown here is derived from an EMBL/GenBank/DDBJ whole genome shotgun (WGS) entry which is preliminary data.</text>
</comment>
<dbReference type="GO" id="GO:0012505">
    <property type="term" value="C:endomembrane system"/>
    <property type="evidence" value="ECO:0007669"/>
    <property type="project" value="UniProtKB-SubCell"/>
</dbReference>
<evidence type="ECO:0000313" key="8">
    <source>
        <dbReference type="Proteomes" id="UP000620104"/>
    </source>
</evidence>
<keyword evidence="8" id="KW-1185">Reference proteome</keyword>
<dbReference type="InterPro" id="IPR045120">
    <property type="entry name" value="Suco/Slp1-like"/>
</dbReference>
<dbReference type="AlphaFoldDB" id="A0A8H3YGX3"/>
<keyword evidence="3" id="KW-1133">Transmembrane helix</keyword>
<feature type="region of interest" description="Disordered" evidence="5">
    <location>
        <begin position="533"/>
        <end position="554"/>
    </location>
</feature>
<dbReference type="PROSITE" id="PS51469">
    <property type="entry name" value="SUN"/>
    <property type="match status" value="1"/>
</dbReference>
<comment type="subcellular location">
    <subcellularLocation>
        <location evidence="1">Endomembrane system</location>
    </subcellularLocation>
</comment>
<feature type="compositionally biased region" description="Low complexity" evidence="5">
    <location>
        <begin position="217"/>
        <end position="234"/>
    </location>
</feature>
<feature type="domain" description="SUN" evidence="6">
    <location>
        <begin position="209"/>
        <end position="398"/>
    </location>
</feature>
<proteinExistence type="predicted"/>
<dbReference type="OrthoDB" id="266334at2759"/>
<feature type="compositionally biased region" description="Acidic residues" evidence="5">
    <location>
        <begin position="893"/>
        <end position="910"/>
    </location>
</feature>
<accession>A0A8H3YGX3</accession>
<gene>
    <name evidence="7" type="ORF">NliqN6_5631</name>
</gene>
<feature type="region of interest" description="Disordered" evidence="5">
    <location>
        <begin position="883"/>
        <end position="910"/>
    </location>
</feature>
<feature type="compositionally biased region" description="Basic and acidic residues" evidence="5">
    <location>
        <begin position="745"/>
        <end position="760"/>
    </location>
</feature>
<dbReference type="Pfam" id="PF07738">
    <property type="entry name" value="Sad1_UNC"/>
    <property type="match status" value="1"/>
</dbReference>
<evidence type="ECO:0000256" key="2">
    <source>
        <dbReference type="ARBA" id="ARBA00022692"/>
    </source>
</evidence>
<evidence type="ECO:0000256" key="1">
    <source>
        <dbReference type="ARBA" id="ARBA00004308"/>
    </source>
</evidence>
<evidence type="ECO:0000313" key="7">
    <source>
        <dbReference type="EMBL" id="GHJ89229.1"/>
    </source>
</evidence>
<dbReference type="GO" id="GO:0034975">
    <property type="term" value="P:protein folding in endoplasmic reticulum"/>
    <property type="evidence" value="ECO:0007669"/>
    <property type="project" value="TreeGrafter"/>
</dbReference>
<keyword evidence="4" id="KW-0472">Membrane</keyword>
<dbReference type="EMBL" id="BLZA01000040">
    <property type="protein sequence ID" value="GHJ89229.1"/>
    <property type="molecule type" value="Genomic_DNA"/>
</dbReference>
<evidence type="ECO:0000259" key="6">
    <source>
        <dbReference type="PROSITE" id="PS51469"/>
    </source>
</evidence>
<organism evidence="7 8">
    <name type="scientific">Naganishia liquefaciens</name>
    <dbReference type="NCBI Taxonomy" id="104408"/>
    <lineage>
        <taxon>Eukaryota</taxon>
        <taxon>Fungi</taxon>
        <taxon>Dikarya</taxon>
        <taxon>Basidiomycota</taxon>
        <taxon>Agaricomycotina</taxon>
        <taxon>Tremellomycetes</taxon>
        <taxon>Filobasidiales</taxon>
        <taxon>Filobasidiaceae</taxon>
        <taxon>Naganishia</taxon>
    </lineage>
</organism>
<evidence type="ECO:0000256" key="3">
    <source>
        <dbReference type="ARBA" id="ARBA00022989"/>
    </source>
</evidence>
<evidence type="ECO:0000256" key="5">
    <source>
        <dbReference type="SAM" id="MobiDB-lite"/>
    </source>
</evidence>
<evidence type="ECO:0000256" key="4">
    <source>
        <dbReference type="ARBA" id="ARBA00023136"/>
    </source>
</evidence>
<keyword evidence="2" id="KW-0812">Transmembrane</keyword>
<dbReference type="InterPro" id="IPR012919">
    <property type="entry name" value="SUN_dom"/>
</dbReference>